<evidence type="ECO:0000256" key="1">
    <source>
        <dbReference type="SAM" id="MobiDB-lite"/>
    </source>
</evidence>
<keyword evidence="2" id="KW-0812">Transmembrane</keyword>
<keyword evidence="2" id="KW-0472">Membrane</keyword>
<evidence type="ECO:0000313" key="4">
    <source>
        <dbReference type="Proteomes" id="UP000539313"/>
    </source>
</evidence>
<evidence type="ECO:0000256" key="2">
    <source>
        <dbReference type="SAM" id="Phobius"/>
    </source>
</evidence>
<proteinExistence type="predicted"/>
<feature type="compositionally biased region" description="Low complexity" evidence="1">
    <location>
        <begin position="338"/>
        <end position="352"/>
    </location>
</feature>
<evidence type="ECO:0000313" key="3">
    <source>
        <dbReference type="EMBL" id="MBA9005869.1"/>
    </source>
</evidence>
<feature type="transmembrane region" description="Helical" evidence="2">
    <location>
        <begin position="120"/>
        <end position="143"/>
    </location>
</feature>
<feature type="transmembrane region" description="Helical" evidence="2">
    <location>
        <begin position="149"/>
        <end position="170"/>
    </location>
</feature>
<name>A0A7W3N1Q6_9ACTN</name>
<feature type="compositionally biased region" description="Basic and acidic residues" evidence="1">
    <location>
        <begin position="375"/>
        <end position="397"/>
    </location>
</feature>
<feature type="compositionally biased region" description="Polar residues" evidence="1">
    <location>
        <begin position="403"/>
        <end position="413"/>
    </location>
</feature>
<dbReference type="Proteomes" id="UP000539313">
    <property type="component" value="Unassembled WGS sequence"/>
</dbReference>
<dbReference type="AlphaFoldDB" id="A0A7W3N1Q6"/>
<protein>
    <submittedName>
        <fullName evidence="3">Uncharacterized protein</fullName>
    </submittedName>
</protein>
<organism evidence="3 4">
    <name type="scientific">Thermomonospora cellulosilytica</name>
    <dbReference type="NCBI Taxonomy" id="1411118"/>
    <lineage>
        <taxon>Bacteria</taxon>
        <taxon>Bacillati</taxon>
        <taxon>Actinomycetota</taxon>
        <taxon>Actinomycetes</taxon>
        <taxon>Streptosporangiales</taxon>
        <taxon>Thermomonosporaceae</taxon>
        <taxon>Thermomonospora</taxon>
    </lineage>
</organism>
<sequence>MQLRPPDLRRLPLPHRRRGGVVEQVRRDAAQAAQLAAVTGQSRLEDPRLHPRLRGMVDRLRTRQHRLRLRAQHQQAKRRVRVAVRQAADAEQTLRVLRKAKETHAPYRSLLALHRGRRSFLAFTVTAALLLGAGSATGVAALADRLGMHPLAGWVAELGLIGLTTAVILYRSHLARYSSRRVTGWQNWALWTFTFAPLGTSIAANVAAAGVLGMACSVGAALWSVFAHIVADQSAEAMHDQAQKVTAVDEERLHALAVADDVFTTAPAAAPAAEPVPPVDPGEVARVQAHLAGLGVDLPPEEIARYLPAPAQVPARGPVQVPTSVTVQVPVPPPVPPAAVERPAAPAKAPAPVSAPAPVPTGGTSGTTPQNQQDQNRRDRQDHGDQDQDRRDRRDHGPATAANDATSHQTSSPLVGGQLDVAATVERLAAARSDIPRGVIEKAVQVAVTLNDRGDRITWRDLRKNGVSTSTQRLNYLARELREATGQEPAQTQLQVISA</sequence>
<feature type="transmembrane region" description="Helical" evidence="2">
    <location>
        <begin position="190"/>
        <end position="223"/>
    </location>
</feature>
<dbReference type="EMBL" id="JACJII010000001">
    <property type="protein sequence ID" value="MBA9005869.1"/>
    <property type="molecule type" value="Genomic_DNA"/>
</dbReference>
<accession>A0A7W3N1Q6</accession>
<feature type="region of interest" description="Disordered" evidence="1">
    <location>
        <begin position="338"/>
        <end position="415"/>
    </location>
</feature>
<dbReference type="RefSeq" id="WP_182706927.1">
    <property type="nucleotide sequence ID" value="NZ_JACJII010000001.1"/>
</dbReference>
<feature type="compositionally biased region" description="Low complexity" evidence="1">
    <location>
        <begin position="360"/>
        <end position="374"/>
    </location>
</feature>
<keyword evidence="4" id="KW-1185">Reference proteome</keyword>
<gene>
    <name evidence="3" type="ORF">HNR21_004751</name>
</gene>
<reference evidence="3 4" key="1">
    <citation type="submission" date="2020-08" db="EMBL/GenBank/DDBJ databases">
        <title>Sequencing the genomes of 1000 actinobacteria strains.</title>
        <authorList>
            <person name="Klenk H.-P."/>
        </authorList>
    </citation>
    <scope>NUCLEOTIDE SEQUENCE [LARGE SCALE GENOMIC DNA]</scope>
    <source>
        <strain evidence="3 4">DSM 45823</strain>
    </source>
</reference>
<keyword evidence="2" id="KW-1133">Transmembrane helix</keyword>
<comment type="caution">
    <text evidence="3">The sequence shown here is derived from an EMBL/GenBank/DDBJ whole genome shotgun (WGS) entry which is preliminary data.</text>
</comment>